<evidence type="ECO:0000256" key="4">
    <source>
        <dbReference type="ARBA" id="ARBA00023242"/>
    </source>
</evidence>
<comment type="caution">
    <text evidence="6">The sequence shown here is derived from an EMBL/GenBank/DDBJ whole genome shotgun (WGS) entry which is preliminary data.</text>
</comment>
<dbReference type="OrthoDB" id="297219at2759"/>
<proteinExistence type="inferred from homology"/>
<dbReference type="InterPro" id="IPR013633">
    <property type="entry name" value="NRDE-2"/>
</dbReference>
<dbReference type="Pfam" id="PF08424">
    <property type="entry name" value="NRDE-2"/>
    <property type="match status" value="1"/>
</dbReference>
<evidence type="ECO:0000256" key="5">
    <source>
        <dbReference type="SAM" id="MobiDB-lite"/>
    </source>
</evidence>
<dbReference type="GO" id="GO:1902369">
    <property type="term" value="P:negative regulation of RNA catabolic process"/>
    <property type="evidence" value="ECO:0007669"/>
    <property type="project" value="TreeGrafter"/>
</dbReference>
<evidence type="ECO:0000256" key="2">
    <source>
        <dbReference type="ARBA" id="ARBA00009265"/>
    </source>
</evidence>
<evidence type="ECO:0000313" key="6">
    <source>
        <dbReference type="EMBL" id="CAF9929353.1"/>
    </source>
</evidence>
<feature type="region of interest" description="Disordered" evidence="5">
    <location>
        <begin position="246"/>
        <end position="274"/>
    </location>
</feature>
<keyword evidence="3" id="KW-0677">Repeat</keyword>
<name>A0A8H3FX85_9LECA</name>
<dbReference type="GO" id="GO:0031048">
    <property type="term" value="P:regulatory ncRNA-mediated heterochromatin formation"/>
    <property type="evidence" value="ECO:0007669"/>
    <property type="project" value="TreeGrafter"/>
</dbReference>
<keyword evidence="7" id="KW-1185">Reference proteome</keyword>
<feature type="compositionally biased region" description="Basic and acidic residues" evidence="5">
    <location>
        <begin position="11"/>
        <end position="20"/>
    </location>
</feature>
<dbReference type="PANTHER" id="PTHR13471:SF0">
    <property type="entry name" value="NUCLEAR EXOSOME REGULATOR NRDE2"/>
    <property type="match status" value="1"/>
</dbReference>
<dbReference type="InterPro" id="IPR003107">
    <property type="entry name" value="HAT"/>
</dbReference>
<reference evidence="6" key="1">
    <citation type="submission" date="2021-03" db="EMBL/GenBank/DDBJ databases">
        <authorList>
            <person name="Tagirdzhanova G."/>
        </authorList>
    </citation>
    <scope>NUCLEOTIDE SEQUENCE</scope>
</reference>
<gene>
    <name evidence="6" type="ORF">ALECFALPRED_004302</name>
</gene>
<feature type="region of interest" description="Disordered" evidence="5">
    <location>
        <begin position="1"/>
        <end position="107"/>
    </location>
</feature>
<feature type="compositionally biased region" description="Basic and acidic residues" evidence="5">
    <location>
        <begin position="657"/>
        <end position="669"/>
    </location>
</feature>
<protein>
    <submittedName>
        <fullName evidence="6">Uncharacterized protein</fullName>
    </submittedName>
</protein>
<accession>A0A8H3FX85</accession>
<evidence type="ECO:0000256" key="3">
    <source>
        <dbReference type="ARBA" id="ARBA00022737"/>
    </source>
</evidence>
<dbReference type="PANTHER" id="PTHR13471">
    <property type="entry name" value="TETRATRICOPEPTIDE-LIKE HELICAL"/>
    <property type="match status" value="1"/>
</dbReference>
<keyword evidence="4" id="KW-0539">Nucleus</keyword>
<dbReference type="AlphaFoldDB" id="A0A8H3FX85"/>
<organism evidence="6 7">
    <name type="scientific">Alectoria fallacina</name>
    <dbReference type="NCBI Taxonomy" id="1903189"/>
    <lineage>
        <taxon>Eukaryota</taxon>
        <taxon>Fungi</taxon>
        <taxon>Dikarya</taxon>
        <taxon>Ascomycota</taxon>
        <taxon>Pezizomycotina</taxon>
        <taxon>Lecanoromycetes</taxon>
        <taxon>OSLEUM clade</taxon>
        <taxon>Lecanoromycetidae</taxon>
        <taxon>Lecanorales</taxon>
        <taxon>Lecanorineae</taxon>
        <taxon>Parmeliaceae</taxon>
        <taxon>Alectoria</taxon>
    </lineage>
</organism>
<evidence type="ECO:0000313" key="7">
    <source>
        <dbReference type="Proteomes" id="UP000664203"/>
    </source>
</evidence>
<dbReference type="SMART" id="SM00386">
    <property type="entry name" value="HAT"/>
    <property type="match status" value="4"/>
</dbReference>
<feature type="compositionally biased region" description="Basic residues" evidence="5">
    <location>
        <begin position="74"/>
        <end position="83"/>
    </location>
</feature>
<dbReference type="EMBL" id="CAJPDR010000267">
    <property type="protein sequence ID" value="CAF9929353.1"/>
    <property type="molecule type" value="Genomic_DNA"/>
</dbReference>
<dbReference type="GO" id="GO:0006396">
    <property type="term" value="P:RNA processing"/>
    <property type="evidence" value="ECO:0007669"/>
    <property type="project" value="InterPro"/>
</dbReference>
<feature type="region of interest" description="Disordered" evidence="5">
    <location>
        <begin position="657"/>
        <end position="679"/>
    </location>
</feature>
<evidence type="ECO:0000256" key="1">
    <source>
        <dbReference type="ARBA" id="ARBA00004123"/>
    </source>
</evidence>
<comment type="subcellular location">
    <subcellularLocation>
        <location evidence="1">Nucleus</location>
    </subcellularLocation>
</comment>
<dbReference type="Gene3D" id="1.25.40.10">
    <property type="entry name" value="Tetratricopeptide repeat domain"/>
    <property type="match status" value="2"/>
</dbReference>
<feature type="compositionally biased region" description="Basic and acidic residues" evidence="5">
    <location>
        <begin position="246"/>
        <end position="265"/>
    </location>
</feature>
<sequence length="1140" mass="129282">MPTESISSRYPEGKHAEKTAIPKFTSFKPKPISKIQSQETRARENLNPVPKTHGDAPDQSVPSSEPHRLTLGRYHPRGHHERRVKREVSHNNGSESAGKDSGPGESIPQSFIVDRVGDPNNLNFGALHRYTTASYFRVGAGNVVGLPMNQRIDRAVSTDKELVLSDDTQSLPKKRDKNARWMLEQEGARGLMMLPRAEHELPIDSAADYVSLEAAQRAKRRRGDDGLSVYCVSSSGEVITHYRSMEGKLKSKKEPVDQDLKHNSDKSSSQDIAGSGLLTLDERAQKKRVQLSRLLDAEPTNFEAWVDLIRHQDNMLGLGQSFERTRLTNAERRGNAEVKICMFEKALEKVQEPEGREFLLLGLMQEATGIWGVDKISSCWKCILQQNPQSLQLWTKYLDFMQTSFTCFRFEEVQSVYLDCLNRTHEATTSGEVSVDARKNIFDIQIYVVLRMTFFMRESGFAEHATAAWQTLLEFVFFKPIVVRASDHDKDEATVSMFENFWDSEVSRIGEEGAEGWASFSQKQGEPPQPRAEAAVDLEDSKDHWKSWLASEGRHNLLSRKPARSIDDIDENDPYRVILFSDIRPFLIESPSPAGQYLILDAFLAFCCLPSFAAEGPDGRPRVWRRGCFLGNDALRLNGKLRDSWNLRFPKQRGISEKRDSIDNEEARSHSGTQDPFQFPVRDYQASSDSLFAENQWFSAFDAWQEQCFGDSGPVEAAWVLNSLKSLINIGAGEEALVIYVLALELRISPGTVRKTAKTVLRKRPFSLRLYHAYALIEYRLGGTKKGEGIITTSINMGKKLDEIARRDSILLWRSWIWETLNASSAQEALVRLLAIGDEDIQMPPPQLHLPDDLGPAKPALLLRTERVLIAIRDHMLSLSSYSPATLAIECLIMFAYLRNAQSLSAATSAFKSNIALLSTHVSSRSSNHEYLHQSFARLLYYHTIHTHLFKPSDIRSLLAESIAQFPQNTIFLSLYAWNEARFRVDDRVRSIVKKLVLGVSSDTKSEAQNSVMPHFFAIYSELHHGITFGSNVSTIRSTFERAVESDSGAHCAGLWKLYFLFEHSRSEMERAKMVFWRSLRACPWAKDLYMLAFEHLRGEKVMSEADLKGIYELLGEKELRVNVRLEGIFEDLDERQPDQ</sequence>
<dbReference type="GO" id="GO:0071013">
    <property type="term" value="C:catalytic step 2 spliceosome"/>
    <property type="evidence" value="ECO:0007669"/>
    <property type="project" value="TreeGrafter"/>
</dbReference>
<comment type="similarity">
    <text evidence="2">Belongs to the NRDE2 family.</text>
</comment>
<dbReference type="InterPro" id="IPR011990">
    <property type="entry name" value="TPR-like_helical_dom_sf"/>
</dbReference>
<dbReference type="Proteomes" id="UP000664203">
    <property type="component" value="Unassembled WGS sequence"/>
</dbReference>